<comment type="caution">
    <text evidence="1">The sequence shown here is derived from an EMBL/GenBank/DDBJ whole genome shotgun (WGS) entry which is preliminary data.</text>
</comment>
<evidence type="ECO:0000313" key="2">
    <source>
        <dbReference type="Proteomes" id="UP001432027"/>
    </source>
</evidence>
<accession>A0AAV5T0L0</accession>
<sequence>MCDKSPYRNLHKPIAKSAFENEKLFLKMISKGGYKRVFNPFKRRRTGKRNKVMTNSAVEDEVIGNEDHETATAPGALLTSESQLNMVSTICVSCLKIRFLDEFTVQKLRGEGGFGCV</sequence>
<organism evidence="1 2">
    <name type="scientific">Pristionchus entomophagus</name>
    <dbReference type="NCBI Taxonomy" id="358040"/>
    <lineage>
        <taxon>Eukaryota</taxon>
        <taxon>Metazoa</taxon>
        <taxon>Ecdysozoa</taxon>
        <taxon>Nematoda</taxon>
        <taxon>Chromadorea</taxon>
        <taxon>Rhabditida</taxon>
        <taxon>Rhabditina</taxon>
        <taxon>Diplogasteromorpha</taxon>
        <taxon>Diplogasteroidea</taxon>
        <taxon>Neodiplogasteridae</taxon>
        <taxon>Pristionchus</taxon>
    </lineage>
</organism>
<evidence type="ECO:0008006" key="3">
    <source>
        <dbReference type="Google" id="ProtNLM"/>
    </source>
</evidence>
<keyword evidence="2" id="KW-1185">Reference proteome</keyword>
<dbReference type="EMBL" id="BTSX01000002">
    <property type="protein sequence ID" value="GMS86383.1"/>
    <property type="molecule type" value="Genomic_DNA"/>
</dbReference>
<name>A0AAV5T0L0_9BILA</name>
<dbReference type="AlphaFoldDB" id="A0AAV5T0L0"/>
<proteinExistence type="predicted"/>
<dbReference type="Proteomes" id="UP001432027">
    <property type="component" value="Unassembled WGS sequence"/>
</dbReference>
<feature type="non-terminal residue" evidence="1">
    <location>
        <position position="117"/>
    </location>
</feature>
<evidence type="ECO:0000313" key="1">
    <source>
        <dbReference type="EMBL" id="GMS86383.1"/>
    </source>
</evidence>
<reference evidence="1" key="1">
    <citation type="submission" date="2023-10" db="EMBL/GenBank/DDBJ databases">
        <title>Genome assembly of Pristionchus species.</title>
        <authorList>
            <person name="Yoshida K."/>
            <person name="Sommer R.J."/>
        </authorList>
    </citation>
    <scope>NUCLEOTIDE SEQUENCE</scope>
    <source>
        <strain evidence="1">RS0144</strain>
    </source>
</reference>
<gene>
    <name evidence="1" type="ORF">PENTCL1PPCAC_8559</name>
</gene>
<protein>
    <recommendedName>
        <fullName evidence="3">Protein kinase</fullName>
    </recommendedName>
</protein>